<keyword evidence="2" id="KW-1185">Reference proteome</keyword>
<organism evidence="1 2">
    <name type="scientific">Sphingomonas melonis</name>
    <dbReference type="NCBI Taxonomy" id="152682"/>
    <lineage>
        <taxon>Bacteria</taxon>
        <taxon>Pseudomonadati</taxon>
        <taxon>Pseudomonadota</taxon>
        <taxon>Alphaproteobacteria</taxon>
        <taxon>Sphingomonadales</taxon>
        <taxon>Sphingomonadaceae</taxon>
        <taxon>Sphingomonas</taxon>
    </lineage>
</organism>
<reference evidence="1 2" key="1">
    <citation type="submission" date="2020-08" db="EMBL/GenBank/DDBJ databases">
        <title>The Agave Microbiome: Exploring the role of microbial communities in plant adaptations to desert environments.</title>
        <authorList>
            <person name="Partida-Martinez L.P."/>
        </authorList>
    </citation>
    <scope>NUCLEOTIDE SEQUENCE [LARGE SCALE GENOMIC DNA]</scope>
    <source>
        <strain evidence="1 2">AS2.3</strain>
    </source>
</reference>
<protein>
    <submittedName>
        <fullName evidence="1">Uncharacterized protein</fullName>
    </submittedName>
</protein>
<dbReference type="RefSeq" id="WP_179509315.1">
    <property type="nucleotide sequence ID" value="NZ_JACCBY010000003.1"/>
</dbReference>
<evidence type="ECO:0000313" key="1">
    <source>
        <dbReference type="EMBL" id="NYD90903.1"/>
    </source>
</evidence>
<proteinExistence type="predicted"/>
<dbReference type="AlphaFoldDB" id="A0A7Y9K1G1"/>
<accession>A0A7Y9K1G1</accession>
<comment type="caution">
    <text evidence="1">The sequence shown here is derived from an EMBL/GenBank/DDBJ whole genome shotgun (WGS) entry which is preliminary data.</text>
</comment>
<gene>
    <name evidence="1" type="ORF">HD841_002700</name>
</gene>
<name>A0A7Y9K1G1_9SPHN</name>
<dbReference type="EMBL" id="JACCBY010000003">
    <property type="protein sequence ID" value="NYD90903.1"/>
    <property type="molecule type" value="Genomic_DNA"/>
</dbReference>
<evidence type="ECO:0000313" key="2">
    <source>
        <dbReference type="Proteomes" id="UP000517753"/>
    </source>
</evidence>
<sequence length="271" mass="29072">MTMWPVAGFAQSVSEPKDSAEMLRLRLAPQMNPLGRPMPADAAQLDRAYKEGQYLQLVRRLNSPSAPDDIALDLNWEQSRLFDGAGFVVTYGYMNALWRLAQMLPVADRGGIEGSAAMVFLYNYILIAVDGVRCGDATAPVHRRDQLLGNNRAIVTYLAGLPVEARMRLASVAVGLERATSHVRRNDPVLCRGGMAEIIAGLQAQGSKPLPTVPAAPGSPGDTVLVPPSATYTPSFIDEATAGPKQDAIRQALPESLTRWLQAPATGSPAP</sequence>
<dbReference type="Proteomes" id="UP000517753">
    <property type="component" value="Unassembled WGS sequence"/>
</dbReference>